<feature type="transmembrane region" description="Helical" evidence="12">
    <location>
        <begin position="287"/>
        <end position="309"/>
    </location>
</feature>
<comment type="function">
    <text evidence="1">Arabinosyl transferase responsible for the polymerization of arabinose into the arabinan of arabinogalactan.</text>
</comment>
<evidence type="ECO:0000256" key="4">
    <source>
        <dbReference type="ARBA" id="ARBA00022475"/>
    </source>
</evidence>
<evidence type="ECO:0000256" key="5">
    <source>
        <dbReference type="ARBA" id="ARBA00022676"/>
    </source>
</evidence>
<keyword evidence="6 16" id="KW-0808">Transferase</keyword>
<feature type="compositionally biased region" description="Low complexity" evidence="11">
    <location>
        <begin position="822"/>
        <end position="865"/>
    </location>
</feature>
<gene>
    <name evidence="16" type="ORF">GCM10011489_24250</name>
</gene>
<feature type="region of interest" description="Disordered" evidence="11">
    <location>
        <begin position="1"/>
        <end position="46"/>
    </location>
</feature>
<feature type="transmembrane region" description="Helical" evidence="12">
    <location>
        <begin position="393"/>
        <end position="414"/>
    </location>
</feature>
<dbReference type="EMBL" id="BMGC01000016">
    <property type="protein sequence ID" value="GGB35356.1"/>
    <property type="molecule type" value="Genomic_DNA"/>
</dbReference>
<feature type="transmembrane region" description="Helical" evidence="12">
    <location>
        <begin position="612"/>
        <end position="635"/>
    </location>
</feature>
<name>A0A916T854_9ACTN</name>
<sequence length="1158" mass="123507">MTEKTSGDDRRQAGDTGETTDTVVRQSDSTGGTDTAETSAPATGRRRSYRTVKIVASVAGILGFLMAVLTPFMPVKQTTAELNWPQSGQVSSVTAPLVSFVPIDMTATVPCSLARELPRSGGNLFSTVPTSGEDASARGMFIRVSEQTLTVTIRDVVVLTAPRAAAEASPDCSIVVNADGKRVSGRIEGLADTTSAPAGAAAPQTTFGVNDPNLRPQIVGFYTDLPKTASSAGLSVHATIDTRYVTTPTVIKRIVIVVGILLTLISLVALGILDMRDGRGHRRWLPAGWWRVHPVDVVVFVILAVWWLIGANTSDDGYNFTVARVAGTAGYLDNYYRYFGVPQDPFGWHYYVLSAMTHVSLAAPWMRLPAFLLGLLGWWLISREAIPRLGRTVRTSQAAIWSGATVFLAVWLPLNNGLRPEPVLAVGALLTWCCVERSIATGRLLPLAIGTLTAAFTLAVAPGGLMAVAALLAGIRPLLKRVMMRRKRDGLIPLLAPILAAGTAVLFEIFADDTFGSVLTANQVASQVGPTLEWWQEPVRYYYLMLNTVDGGLSRRFAVLVMILCLLAVILVMLRRRMPTGIAKGPVWRIVATVLGTMFFTAFTPTKWTHHFGVYACIAGVLGAAAGAMMAPVILRRRRNRTFFAAAVLFVAGLAFSATNGWWFVGSFGVPWWDRAPQLAGINVGWAILAVAAVVALVGLWQHFRDDYTDEQTREGKTSRFGRLHVTPLPLIAGLVVLFEVASLAKGAYVQRDSFSWASSNIKALRGDICSMADDVLVEPDPNVGLLRPARLPGQENVSPGDALAGKGMTGFDPNGVPTDLSVDSTVSSDSDTATSTSTGGNSTSGNTTGNTTSGTNSAGNSAGSQDTDTNSESASAGTTGGQGQRGVNGSTAKLPFGLKPSQTPVLGSYGTGGGAKLTSDWYDLPQRSDDRPLLTMSVAGTVAAYNFQGVLTGGSKVVVQFGRTEADGTVRPLGTMSPTDALTAPQWRNLRFPMDKAPAGANVVRVIAADPTASDDQWVAITPPRVTQMRTLDEVVGRKDPVLIDWLPAFVFPCQQPMLVKNGVAQVPKWRILPDANATKVNSQTWMSGKAGGPLGLTDAMLTPTLLPSYMKNDWARDWGNLQRFTEIDPAPPAKLELGTATRSGTWSPAPMRSVGY</sequence>
<evidence type="ECO:0000256" key="8">
    <source>
        <dbReference type="ARBA" id="ARBA00022989"/>
    </source>
</evidence>
<evidence type="ECO:0000256" key="1">
    <source>
        <dbReference type="ARBA" id="ARBA00003001"/>
    </source>
</evidence>
<keyword evidence="9 12" id="KW-0472">Membrane</keyword>
<feature type="region of interest" description="Disordered" evidence="11">
    <location>
        <begin position="1134"/>
        <end position="1158"/>
    </location>
</feature>
<dbReference type="GO" id="GO:0052636">
    <property type="term" value="F:arabinosyltransferase activity"/>
    <property type="evidence" value="ECO:0007669"/>
    <property type="project" value="InterPro"/>
</dbReference>
<feature type="transmembrane region" description="Helical" evidence="12">
    <location>
        <begin position="54"/>
        <end position="73"/>
    </location>
</feature>
<evidence type="ECO:0000256" key="12">
    <source>
        <dbReference type="SAM" id="Phobius"/>
    </source>
</evidence>
<feature type="domain" description="Arabinosyltransferase C-terminal" evidence="14">
    <location>
        <begin position="741"/>
        <end position="1154"/>
    </location>
</feature>
<evidence type="ECO:0000256" key="7">
    <source>
        <dbReference type="ARBA" id="ARBA00022692"/>
    </source>
</evidence>
<evidence type="ECO:0000256" key="3">
    <source>
        <dbReference type="ARBA" id="ARBA00008195"/>
    </source>
</evidence>
<keyword evidence="4" id="KW-1003">Cell membrane</keyword>
<protein>
    <submittedName>
        <fullName evidence="16">Arabinosyl transferase</fullName>
    </submittedName>
</protein>
<proteinExistence type="inferred from homology"/>
<dbReference type="AlphaFoldDB" id="A0A916T854"/>
<feature type="transmembrane region" description="Helical" evidence="12">
    <location>
        <begin position="254"/>
        <end position="275"/>
    </location>
</feature>
<dbReference type="Gene3D" id="2.60.120.610">
    <property type="entry name" value="arabinofuranosyltransferase like domain"/>
    <property type="match status" value="1"/>
</dbReference>
<dbReference type="InterPro" id="IPR042486">
    <property type="entry name" value="Arabino_trans_C_2"/>
</dbReference>
<keyword evidence="17" id="KW-1185">Reference proteome</keyword>
<comment type="caution">
    <text evidence="16">The sequence shown here is derived from an EMBL/GenBank/DDBJ whole genome shotgun (WGS) entry which is preliminary data.</text>
</comment>
<dbReference type="GO" id="GO:0071555">
    <property type="term" value="P:cell wall organization"/>
    <property type="evidence" value="ECO:0007669"/>
    <property type="project" value="UniProtKB-KW"/>
</dbReference>
<feature type="domain" description="Arabinosyltransferas concanavalin like" evidence="15">
    <location>
        <begin position="76"/>
        <end position="243"/>
    </location>
</feature>
<evidence type="ECO:0000259" key="15">
    <source>
        <dbReference type="Pfam" id="PF17689"/>
    </source>
</evidence>
<reference evidence="16" key="1">
    <citation type="journal article" date="2014" name="Int. J. Syst. Evol. Microbiol.">
        <title>Complete genome sequence of Corynebacterium casei LMG S-19264T (=DSM 44701T), isolated from a smear-ripened cheese.</title>
        <authorList>
            <consortium name="US DOE Joint Genome Institute (JGI-PGF)"/>
            <person name="Walter F."/>
            <person name="Albersmeier A."/>
            <person name="Kalinowski J."/>
            <person name="Ruckert C."/>
        </authorList>
    </citation>
    <scope>NUCLEOTIDE SEQUENCE</scope>
    <source>
        <strain evidence="16">CGMCC 1.12827</strain>
    </source>
</reference>
<feature type="transmembrane region" description="Helical" evidence="12">
    <location>
        <begin position="553"/>
        <end position="574"/>
    </location>
</feature>
<keyword evidence="7 12" id="KW-0812">Transmembrane</keyword>
<feature type="transmembrane region" description="Helical" evidence="12">
    <location>
        <begin position="724"/>
        <end position="745"/>
    </location>
</feature>
<feature type="transmembrane region" description="Helical" evidence="12">
    <location>
        <begin position="684"/>
        <end position="704"/>
    </location>
</feature>
<feature type="transmembrane region" description="Helical" evidence="12">
    <location>
        <begin position="642"/>
        <end position="664"/>
    </location>
</feature>
<dbReference type="InterPro" id="IPR040920">
    <property type="entry name" value="Arabino_trans_N"/>
</dbReference>
<feature type="domain" description="Arabinofuranosyltransferase central" evidence="13">
    <location>
        <begin position="247"/>
        <end position="705"/>
    </location>
</feature>
<dbReference type="GO" id="GO:0005886">
    <property type="term" value="C:plasma membrane"/>
    <property type="evidence" value="ECO:0007669"/>
    <property type="project" value="UniProtKB-SubCell"/>
</dbReference>
<dbReference type="InterPro" id="IPR027451">
    <property type="entry name" value="EmbABC_dom1"/>
</dbReference>
<dbReference type="Proteomes" id="UP000621454">
    <property type="component" value="Unassembled WGS sequence"/>
</dbReference>
<accession>A0A916T854</accession>
<comment type="subcellular location">
    <subcellularLocation>
        <location evidence="2">Cell membrane</location>
        <topology evidence="2">Multi-pass membrane protein</topology>
    </subcellularLocation>
</comment>
<evidence type="ECO:0000259" key="14">
    <source>
        <dbReference type="Pfam" id="PF14896"/>
    </source>
</evidence>
<feature type="compositionally biased region" description="Polar residues" evidence="11">
    <location>
        <begin position="17"/>
        <end position="41"/>
    </location>
</feature>
<feature type="compositionally biased region" description="Basic and acidic residues" evidence="11">
    <location>
        <begin position="1"/>
        <end position="13"/>
    </location>
</feature>
<keyword evidence="5" id="KW-0328">Glycosyltransferase</keyword>
<evidence type="ECO:0000313" key="16">
    <source>
        <dbReference type="EMBL" id="GGB35356.1"/>
    </source>
</evidence>
<evidence type="ECO:0000256" key="11">
    <source>
        <dbReference type="SAM" id="MobiDB-lite"/>
    </source>
</evidence>
<dbReference type="InterPro" id="IPR032731">
    <property type="entry name" value="Arabino_trans_C"/>
</dbReference>
<evidence type="ECO:0000256" key="9">
    <source>
        <dbReference type="ARBA" id="ARBA00023136"/>
    </source>
</evidence>
<feature type="transmembrane region" description="Helical" evidence="12">
    <location>
        <begin position="586"/>
        <end position="606"/>
    </location>
</feature>
<evidence type="ECO:0000256" key="10">
    <source>
        <dbReference type="ARBA" id="ARBA00023316"/>
    </source>
</evidence>
<evidence type="ECO:0000313" key="17">
    <source>
        <dbReference type="Proteomes" id="UP000621454"/>
    </source>
</evidence>
<feature type="compositionally biased region" description="Polar residues" evidence="11">
    <location>
        <begin position="866"/>
        <end position="878"/>
    </location>
</feature>
<dbReference type="Pfam" id="PF14896">
    <property type="entry name" value="Arabino_trans_C"/>
    <property type="match status" value="1"/>
</dbReference>
<dbReference type="InterPro" id="IPR007680">
    <property type="entry name" value="Arabino_trans_central"/>
</dbReference>
<evidence type="ECO:0000256" key="2">
    <source>
        <dbReference type="ARBA" id="ARBA00004651"/>
    </source>
</evidence>
<evidence type="ECO:0000256" key="6">
    <source>
        <dbReference type="ARBA" id="ARBA00022679"/>
    </source>
</evidence>
<comment type="similarity">
    <text evidence="3">Belongs to the emb family.</text>
</comment>
<keyword evidence="8 12" id="KW-1133">Transmembrane helix</keyword>
<feature type="transmembrane region" description="Helical" evidence="12">
    <location>
        <begin position="491"/>
        <end position="511"/>
    </location>
</feature>
<dbReference type="Pfam" id="PF17689">
    <property type="entry name" value="Arabino_trans_N"/>
    <property type="match status" value="1"/>
</dbReference>
<reference evidence="16" key="2">
    <citation type="submission" date="2020-09" db="EMBL/GenBank/DDBJ databases">
        <authorList>
            <person name="Sun Q."/>
            <person name="Zhou Y."/>
        </authorList>
    </citation>
    <scope>NUCLEOTIDE SEQUENCE</scope>
    <source>
        <strain evidence="16">CGMCC 1.12827</strain>
    </source>
</reference>
<dbReference type="Gene3D" id="2.60.120.940">
    <property type="entry name" value="EmbC, C-terminal domain, subdomain 2"/>
    <property type="match status" value="1"/>
</dbReference>
<feature type="transmembrane region" description="Helical" evidence="12">
    <location>
        <begin position="454"/>
        <end position="479"/>
    </location>
</feature>
<organism evidence="16 17">
    <name type="scientific">Gordonia jinhuaensis</name>
    <dbReference type="NCBI Taxonomy" id="1517702"/>
    <lineage>
        <taxon>Bacteria</taxon>
        <taxon>Bacillati</taxon>
        <taxon>Actinomycetota</taxon>
        <taxon>Actinomycetes</taxon>
        <taxon>Mycobacteriales</taxon>
        <taxon>Gordoniaceae</taxon>
        <taxon>Gordonia</taxon>
    </lineage>
</organism>
<dbReference type="GO" id="GO:0071766">
    <property type="term" value="P:Actinobacterium-type cell wall biogenesis"/>
    <property type="evidence" value="ECO:0007669"/>
    <property type="project" value="InterPro"/>
</dbReference>
<feature type="transmembrane region" description="Helical" evidence="12">
    <location>
        <begin position="362"/>
        <end position="381"/>
    </location>
</feature>
<evidence type="ECO:0000259" key="13">
    <source>
        <dbReference type="Pfam" id="PF04602"/>
    </source>
</evidence>
<dbReference type="Pfam" id="PF04602">
    <property type="entry name" value="Arabinose_trans"/>
    <property type="match status" value="1"/>
</dbReference>
<keyword evidence="10" id="KW-0961">Cell wall biogenesis/degradation</keyword>
<feature type="region of interest" description="Disordered" evidence="11">
    <location>
        <begin position="787"/>
        <end position="902"/>
    </location>
</feature>